<keyword evidence="2" id="KW-1185">Reference proteome</keyword>
<dbReference type="RefSeq" id="WP_343958522.1">
    <property type="nucleotide sequence ID" value="NZ_BAAAKZ010000003.1"/>
</dbReference>
<evidence type="ECO:0000313" key="2">
    <source>
        <dbReference type="Proteomes" id="UP001597181"/>
    </source>
</evidence>
<name>A0ABW3TI49_9MICO</name>
<dbReference type="EMBL" id="JBHTLY010000001">
    <property type="protein sequence ID" value="MFD1200380.1"/>
    <property type="molecule type" value="Genomic_DNA"/>
</dbReference>
<evidence type="ECO:0008006" key="3">
    <source>
        <dbReference type="Google" id="ProtNLM"/>
    </source>
</evidence>
<reference evidence="2" key="1">
    <citation type="journal article" date="2019" name="Int. J. Syst. Evol. Microbiol.">
        <title>The Global Catalogue of Microorganisms (GCM) 10K type strain sequencing project: providing services to taxonomists for standard genome sequencing and annotation.</title>
        <authorList>
            <consortium name="The Broad Institute Genomics Platform"/>
            <consortium name="The Broad Institute Genome Sequencing Center for Infectious Disease"/>
            <person name="Wu L."/>
            <person name="Ma J."/>
        </authorList>
    </citation>
    <scope>NUCLEOTIDE SEQUENCE [LARGE SCALE GENOMIC DNA]</scope>
    <source>
        <strain evidence="2">CCUG 50213</strain>
    </source>
</reference>
<proteinExistence type="predicted"/>
<gene>
    <name evidence="1" type="ORF">ACFQ3U_00530</name>
</gene>
<organism evidence="1 2">
    <name type="scientific">Leucobacter albus</name>
    <dbReference type="NCBI Taxonomy" id="272210"/>
    <lineage>
        <taxon>Bacteria</taxon>
        <taxon>Bacillati</taxon>
        <taxon>Actinomycetota</taxon>
        <taxon>Actinomycetes</taxon>
        <taxon>Micrococcales</taxon>
        <taxon>Microbacteriaceae</taxon>
        <taxon>Leucobacter</taxon>
    </lineage>
</organism>
<comment type="caution">
    <text evidence="1">The sequence shown here is derived from an EMBL/GenBank/DDBJ whole genome shotgun (WGS) entry which is preliminary data.</text>
</comment>
<protein>
    <recommendedName>
        <fullName evidence="3">MBL fold metallo-hydrolase</fullName>
    </recommendedName>
</protein>
<sequence length="66" mass="6856">MIKKLFDGSNVGVADVDHDRFMLTGGTGNRIIVDGAIGLAAGFLTLTGAPIDVLDVSWLSKPGGQR</sequence>
<dbReference type="Proteomes" id="UP001597181">
    <property type="component" value="Unassembled WGS sequence"/>
</dbReference>
<evidence type="ECO:0000313" key="1">
    <source>
        <dbReference type="EMBL" id="MFD1200380.1"/>
    </source>
</evidence>
<accession>A0ABW3TI49</accession>